<feature type="domain" description="Dynein axonemal assembly factor 5 TPR repeats" evidence="7">
    <location>
        <begin position="271"/>
        <end position="460"/>
    </location>
</feature>
<reference evidence="8 9" key="1">
    <citation type="submission" date="2023-09" db="EMBL/GenBank/DDBJ databases">
        <title>Genomes of two closely related lineages of the louse Polyplax serrata with different host specificities.</title>
        <authorList>
            <person name="Martinu J."/>
            <person name="Tarabai H."/>
            <person name="Stefka J."/>
            <person name="Hypsa V."/>
        </authorList>
    </citation>
    <scope>NUCLEOTIDE SEQUENCE [LARGE SCALE GENOMIC DNA]</scope>
    <source>
        <strain evidence="8">98ZLc_SE</strain>
    </source>
</reference>
<dbReference type="Pfam" id="PF25757">
    <property type="entry name" value="TPR_DNAAF5"/>
    <property type="match status" value="1"/>
</dbReference>
<evidence type="ECO:0000259" key="7">
    <source>
        <dbReference type="Pfam" id="PF25757"/>
    </source>
</evidence>
<comment type="subcellular location">
    <subcellularLocation>
        <location evidence="1">Cytoplasm</location>
    </subcellularLocation>
</comment>
<keyword evidence="3" id="KW-0963">Cytoplasm</keyword>
<protein>
    <recommendedName>
        <fullName evidence="7">Dynein axonemal assembly factor 5 TPR repeats domain-containing protein</fullName>
    </recommendedName>
</protein>
<dbReference type="PANTHER" id="PTHR10527">
    <property type="entry name" value="IMPORTIN BETA"/>
    <property type="match status" value="1"/>
</dbReference>
<dbReference type="InterPro" id="IPR021133">
    <property type="entry name" value="HEAT_type_2"/>
</dbReference>
<evidence type="ECO:0000313" key="9">
    <source>
        <dbReference type="Proteomes" id="UP001359485"/>
    </source>
</evidence>
<proteinExistence type="predicted"/>
<accession>A0ABR1BGR0</accession>
<evidence type="ECO:0000256" key="3">
    <source>
        <dbReference type="ARBA" id="ARBA00022490"/>
    </source>
</evidence>
<dbReference type="SUPFAM" id="SSF48371">
    <property type="entry name" value="ARM repeat"/>
    <property type="match status" value="1"/>
</dbReference>
<evidence type="ECO:0000256" key="1">
    <source>
        <dbReference type="ARBA" id="ARBA00004496"/>
    </source>
</evidence>
<organism evidence="8 9">
    <name type="scientific">Polyplax serrata</name>
    <name type="common">Common mouse louse</name>
    <dbReference type="NCBI Taxonomy" id="468196"/>
    <lineage>
        <taxon>Eukaryota</taxon>
        <taxon>Metazoa</taxon>
        <taxon>Ecdysozoa</taxon>
        <taxon>Arthropoda</taxon>
        <taxon>Hexapoda</taxon>
        <taxon>Insecta</taxon>
        <taxon>Pterygota</taxon>
        <taxon>Neoptera</taxon>
        <taxon>Paraneoptera</taxon>
        <taxon>Psocodea</taxon>
        <taxon>Troctomorpha</taxon>
        <taxon>Phthiraptera</taxon>
        <taxon>Anoplura</taxon>
        <taxon>Polyplacidae</taxon>
        <taxon>Polyplax</taxon>
    </lineage>
</organism>
<dbReference type="EMBL" id="JAWJWF010000001">
    <property type="protein sequence ID" value="KAK6641959.1"/>
    <property type="molecule type" value="Genomic_DNA"/>
</dbReference>
<keyword evidence="4" id="KW-0677">Repeat</keyword>
<dbReference type="InterPro" id="IPR057978">
    <property type="entry name" value="TPR_DAAF5"/>
</dbReference>
<keyword evidence="9" id="KW-1185">Reference proteome</keyword>
<keyword evidence="2" id="KW-0813">Transport</keyword>
<keyword evidence="5" id="KW-0653">Protein transport</keyword>
<evidence type="ECO:0000256" key="2">
    <source>
        <dbReference type="ARBA" id="ARBA00022448"/>
    </source>
</evidence>
<evidence type="ECO:0000256" key="5">
    <source>
        <dbReference type="ARBA" id="ARBA00022927"/>
    </source>
</evidence>
<name>A0ABR1BGR0_POLSC</name>
<gene>
    <name evidence="8" type="ORF">RUM44_013680</name>
</gene>
<evidence type="ECO:0000313" key="8">
    <source>
        <dbReference type="EMBL" id="KAK6641959.1"/>
    </source>
</evidence>
<dbReference type="PROSITE" id="PS50077">
    <property type="entry name" value="HEAT_REPEAT"/>
    <property type="match status" value="1"/>
</dbReference>
<dbReference type="Gene3D" id="1.25.10.10">
    <property type="entry name" value="Leucine-rich Repeat Variant"/>
    <property type="match status" value="2"/>
</dbReference>
<feature type="repeat" description="HEAT" evidence="6">
    <location>
        <begin position="442"/>
        <end position="480"/>
    </location>
</feature>
<dbReference type="InterPro" id="IPR040122">
    <property type="entry name" value="Importin_beta"/>
</dbReference>
<dbReference type="InterPro" id="IPR016024">
    <property type="entry name" value="ARM-type_fold"/>
</dbReference>
<sequence>MESRTEEIVQLLCSSMKLERDKGVVDLEKSLPHLNSLQRREYENHFIKLLTDSENSWENKHGSLLGAKSLISYLNVDDDSDCNFIFKIKQISQKLLTDIEVRVRLAAGEVLGCLCKKVGSEVYQESKDIVLRLIQSNLERNIPEDDSSKLEQFETGKLIEKLVGSAGSERKGTDVAQIFQETAGWKNLETSLKALQAMIEGCERNFQPFMDEELLSLIFKTLTHTNRFVRETGFYVCSSLVSCGNKKDDSGIIENSCNADPISGYDVYFTSDELCNNLANGLADNWSQVRLSASVAARNFLLSLPNNESRQLFYPKILPRICLNRYYAADGVRIYSQETWRQVTGTEGKELVEQLIEPTIEYYKEATLSDNHAVREAACACIAELASKISVDCVRPYVNVLLNTLLTCFQDDCWPVRDAACLACGNFVLCFPNESKSAMKSLYPMFYRNLSDSIPSVRQGAASALANVARAYGETAVQNMMVHIKELLENVKRQDPESEKYAECDGEQGRYGMNKKMKTNEPCYNSDIYSTSSYGSKLGRGVWTNSTYNRESQPWEAADGCVYLIGELSHIKEVHNEIISIVPLLKESGRYRHYTHHVVFLETICKQIPFLAKNLGKKVFKNIVEDFFDIIFYSLECENTLTSSAASQCLGYIASFLGPNILRGKVQSYNPNFTQCLESVIHLSPF</sequence>
<evidence type="ECO:0000256" key="4">
    <source>
        <dbReference type="ARBA" id="ARBA00022737"/>
    </source>
</evidence>
<evidence type="ECO:0000256" key="6">
    <source>
        <dbReference type="PROSITE-ProRule" id="PRU00103"/>
    </source>
</evidence>
<dbReference type="InterPro" id="IPR011989">
    <property type="entry name" value="ARM-like"/>
</dbReference>
<comment type="caution">
    <text evidence="8">The sequence shown here is derived from an EMBL/GenBank/DDBJ whole genome shotgun (WGS) entry which is preliminary data.</text>
</comment>
<dbReference type="Proteomes" id="UP001359485">
    <property type="component" value="Unassembled WGS sequence"/>
</dbReference>